<dbReference type="GO" id="GO:0043041">
    <property type="term" value="P:amino acid activation for nonribosomal peptide biosynthetic process"/>
    <property type="evidence" value="ECO:0007669"/>
    <property type="project" value="TreeGrafter"/>
</dbReference>
<dbReference type="OrthoDB" id="78868at2759"/>
<dbReference type="Gene3D" id="3.30.300.30">
    <property type="match status" value="1"/>
</dbReference>
<dbReference type="PANTHER" id="PTHR45527:SF1">
    <property type="entry name" value="FATTY ACID SYNTHASE"/>
    <property type="match status" value="1"/>
</dbReference>
<protein>
    <submittedName>
        <fullName evidence="1">Uncharacterized protein</fullName>
    </submittedName>
</protein>
<dbReference type="PANTHER" id="PTHR45527">
    <property type="entry name" value="NONRIBOSOMAL PEPTIDE SYNTHETASE"/>
    <property type="match status" value="1"/>
</dbReference>
<dbReference type="GO" id="GO:0044550">
    <property type="term" value="P:secondary metabolite biosynthetic process"/>
    <property type="evidence" value="ECO:0007669"/>
    <property type="project" value="TreeGrafter"/>
</dbReference>
<proteinExistence type="predicted"/>
<dbReference type="SUPFAM" id="SSF56801">
    <property type="entry name" value="Acetyl-CoA synthetase-like"/>
    <property type="match status" value="1"/>
</dbReference>
<evidence type="ECO:0000313" key="1">
    <source>
        <dbReference type="EMBL" id="KAF0702733.1"/>
    </source>
</evidence>
<dbReference type="InterPro" id="IPR045851">
    <property type="entry name" value="AMP-bd_C_sf"/>
</dbReference>
<dbReference type="AlphaFoldDB" id="A0A6A4YV37"/>
<dbReference type="EMBL" id="VJMH01004513">
    <property type="protein sequence ID" value="KAF0702733.1"/>
    <property type="molecule type" value="Genomic_DNA"/>
</dbReference>
<sequence length="102" mass="11179">MMQHPQVVTAAAIVKDKTHLVGYFTPANVSSEELQDMVSSLLPVYMVPAVWVGLDVMPQNTNGKIDKKALEALDVVVDMEALASESERRMASVWADVLHVDV</sequence>
<dbReference type="GO" id="GO:0031177">
    <property type="term" value="F:phosphopantetheine binding"/>
    <property type="evidence" value="ECO:0007669"/>
    <property type="project" value="TreeGrafter"/>
</dbReference>
<feature type="non-terminal residue" evidence="1">
    <location>
        <position position="102"/>
    </location>
</feature>
<organism evidence="1">
    <name type="scientific">Aphanomyces stellatus</name>
    <dbReference type="NCBI Taxonomy" id="120398"/>
    <lineage>
        <taxon>Eukaryota</taxon>
        <taxon>Sar</taxon>
        <taxon>Stramenopiles</taxon>
        <taxon>Oomycota</taxon>
        <taxon>Saprolegniomycetes</taxon>
        <taxon>Saprolegniales</taxon>
        <taxon>Verrucalvaceae</taxon>
        <taxon>Aphanomyces</taxon>
    </lineage>
</organism>
<comment type="caution">
    <text evidence="1">The sequence shown here is derived from an EMBL/GenBank/DDBJ whole genome shotgun (WGS) entry which is preliminary data.</text>
</comment>
<dbReference type="GO" id="GO:0005737">
    <property type="term" value="C:cytoplasm"/>
    <property type="evidence" value="ECO:0007669"/>
    <property type="project" value="TreeGrafter"/>
</dbReference>
<reference evidence="1" key="1">
    <citation type="submission" date="2019-06" db="EMBL/GenBank/DDBJ databases">
        <title>Genomics analysis of Aphanomyces spp. identifies a new class of oomycete effector associated with host adaptation.</title>
        <authorList>
            <person name="Gaulin E."/>
        </authorList>
    </citation>
    <scope>NUCLEOTIDE SEQUENCE</scope>
    <source>
        <strain evidence="1">CBS 578.67</strain>
    </source>
</reference>
<name>A0A6A4YV37_9STRA</name>
<gene>
    <name evidence="1" type="ORF">As57867_007728</name>
</gene>
<accession>A0A6A4YV37</accession>